<evidence type="ECO:0000313" key="4">
    <source>
        <dbReference type="Proteomes" id="UP000196228"/>
    </source>
</evidence>
<feature type="region of interest" description="Disordered" evidence="1">
    <location>
        <begin position="307"/>
        <end position="326"/>
    </location>
</feature>
<keyword evidence="2" id="KW-0472">Membrane</keyword>
<evidence type="ECO:0000256" key="1">
    <source>
        <dbReference type="SAM" id="MobiDB-lite"/>
    </source>
</evidence>
<dbReference type="OrthoDB" id="5144468at2"/>
<gene>
    <name evidence="3" type="ORF">CBR64_11800</name>
</gene>
<dbReference type="Proteomes" id="UP000196228">
    <property type="component" value="Chromosome"/>
</dbReference>
<dbReference type="RefSeq" id="WP_087471068.1">
    <property type="nucleotide sequence ID" value="NZ_CP021383.1"/>
</dbReference>
<feature type="transmembrane region" description="Helical" evidence="2">
    <location>
        <begin position="48"/>
        <end position="70"/>
    </location>
</feature>
<name>A0A1Y0HXS2_CELCE</name>
<protein>
    <submittedName>
        <fullName evidence="3">Uncharacterized protein</fullName>
    </submittedName>
</protein>
<dbReference type="AlphaFoldDB" id="A0A1Y0HXS2"/>
<accession>A0A1Y0HXS2</accession>
<organism evidence="3 4">
    <name type="scientific">Cellulosimicrobium cellulans</name>
    <name type="common">Arthrobacter luteus</name>
    <dbReference type="NCBI Taxonomy" id="1710"/>
    <lineage>
        <taxon>Bacteria</taxon>
        <taxon>Bacillati</taxon>
        <taxon>Actinomycetota</taxon>
        <taxon>Actinomycetes</taxon>
        <taxon>Micrococcales</taxon>
        <taxon>Promicromonosporaceae</taxon>
        <taxon>Cellulosimicrobium</taxon>
    </lineage>
</organism>
<dbReference type="EMBL" id="CP021383">
    <property type="protein sequence ID" value="ARU52054.1"/>
    <property type="molecule type" value="Genomic_DNA"/>
</dbReference>
<keyword evidence="2" id="KW-1133">Transmembrane helix</keyword>
<keyword evidence="2" id="KW-0812">Transmembrane</keyword>
<evidence type="ECO:0000256" key="2">
    <source>
        <dbReference type="SAM" id="Phobius"/>
    </source>
</evidence>
<reference evidence="3 4" key="1">
    <citation type="submission" date="2017-05" db="EMBL/GenBank/DDBJ databases">
        <authorList>
            <person name="Song R."/>
            <person name="Chenine A.L."/>
            <person name="Ruprecht R.M."/>
        </authorList>
    </citation>
    <scope>NUCLEOTIDE SEQUENCE [LARGE SCALE GENOMIC DNA]</scope>
    <source>
        <strain evidence="3 4">PSBB019</strain>
    </source>
</reference>
<proteinExistence type="predicted"/>
<evidence type="ECO:0000313" key="3">
    <source>
        <dbReference type="EMBL" id="ARU52054.1"/>
    </source>
</evidence>
<dbReference type="KEGG" id="cceu:CBR64_11800"/>
<sequence length="473" mass="48217">MNRPTNPGPVDLDVVLRSVADEVVLRTDDATSAGLVRDGVRHVRRRRAVLVGAAAVLAVAAAGVGANALLAEDPRPVLPAPAPSPEPTPSPAPTYRAAFPSPVTTDALRCGEPAPAATGAALLATASVDPAAVTVASSDLVEVPGRVSVDAAARVSALDPTGLTGYVVVQDGLVVSSVTPPNLDGATPVDLAEGDVLDLTTSVDSFASCDLAGVTEHSPSLLPGDYELAVVVPWVVSSYALERDGAWGEPVTAATGSGEPLFDGWLVTPSVPFTVSAAPDAEPPAPPATPDPVPGAFTGPTTTFPGAPSYEDLQCGMPAPSPTGDELLARLETPGALSVASGTEATLAARLAGLPTARTETVDFRWLRAYVVAQDGVVVSSTVPATDSEAYAVLEPGAIEQLDHAVTTAVTCEWGLPSDASLPPGEYTVQVVHPWMITRYSLQQVDGSWGAETTGGGLYKGWLVSAPVRLTIT</sequence>